<dbReference type="GeneID" id="8862466"/>
<accession>D2W3E5</accession>
<dbReference type="InParanoid" id="D2W3E5"/>
<dbReference type="VEuPathDB" id="AmoebaDB:NAEGRDRAFT_75917"/>
<dbReference type="RefSeq" id="XP_002669148.1">
    <property type="nucleotide sequence ID" value="XM_002669102.1"/>
</dbReference>
<evidence type="ECO:0000313" key="2">
    <source>
        <dbReference type="Proteomes" id="UP000006671"/>
    </source>
</evidence>
<protein>
    <submittedName>
        <fullName evidence="1">Predicted protein</fullName>
    </submittedName>
</protein>
<name>D2W3E5_NAEGR</name>
<dbReference type="EMBL" id="GG738931">
    <property type="protein sequence ID" value="EFC36404.1"/>
    <property type="molecule type" value="Genomic_DNA"/>
</dbReference>
<sequence>MEAAYQHIVKEEHADLLLTHQYIFFSKDFKLVSPIDDSNGVSSNPDEKPYYMLFLLHPQNPMLANIYHSASIKTMKDIGNKTNLETNPLHSWFQQELMAIDKEKESFDEYFYYLKGKKLVSMLKVHDNIFERWSQYSQFKHSSHHFLVYLKVLNPTPHSNENPLDETAETDLFQATPCSMIAFSIKDAFVDGMKHKIAVIGSAWVNQKMRSNNHTKYLTMYMAALLQKRMGVRFGYCNIFEDNMKSIGVGANCGMFVGEQKLTFVGMNVGKELENLSSVREIEDVKDYVVAMKDLYKNDGLLIQDLSCVYMHDSFAGCYVNEKENYSFQLWKCKYTEMKETGEKIPSFMVNNIVSNCNDDNHEGARPLDPSQYSKFISDVNHAIFSKLGNDKVANVIYVTLNDYQFNKFIVDSYGNSNLSFAKLYYVFQDLKILDPKQVKKSPLMKMAQNPKGNYPKLLFTDVRDLTGKPMVWSESINKELISFGQPSLAAKPSFGGFASKL</sequence>
<dbReference type="KEGG" id="ngr:NAEGRDRAFT_75917"/>
<evidence type="ECO:0000313" key="1">
    <source>
        <dbReference type="EMBL" id="EFC36404.1"/>
    </source>
</evidence>
<keyword evidence="2" id="KW-1185">Reference proteome</keyword>
<organism evidence="2">
    <name type="scientific">Naegleria gruberi</name>
    <name type="common">Amoeba</name>
    <dbReference type="NCBI Taxonomy" id="5762"/>
    <lineage>
        <taxon>Eukaryota</taxon>
        <taxon>Discoba</taxon>
        <taxon>Heterolobosea</taxon>
        <taxon>Tetramitia</taxon>
        <taxon>Eutetramitia</taxon>
        <taxon>Vahlkampfiidae</taxon>
        <taxon>Naegleria</taxon>
    </lineage>
</organism>
<reference evidence="1 2" key="1">
    <citation type="journal article" date="2010" name="Cell">
        <title>The genome of Naegleria gruberi illuminates early eukaryotic versatility.</title>
        <authorList>
            <person name="Fritz-Laylin L.K."/>
            <person name="Prochnik S.E."/>
            <person name="Ginger M.L."/>
            <person name="Dacks J.B."/>
            <person name="Carpenter M.L."/>
            <person name="Field M.C."/>
            <person name="Kuo A."/>
            <person name="Paredez A."/>
            <person name="Chapman J."/>
            <person name="Pham J."/>
            <person name="Shu S."/>
            <person name="Neupane R."/>
            <person name="Cipriano M."/>
            <person name="Mancuso J."/>
            <person name="Tu H."/>
            <person name="Salamov A."/>
            <person name="Lindquist E."/>
            <person name="Shapiro H."/>
            <person name="Lucas S."/>
            <person name="Grigoriev I.V."/>
            <person name="Cande W.Z."/>
            <person name="Fulton C."/>
            <person name="Rokhsar D.S."/>
            <person name="Dawson S.C."/>
        </authorList>
    </citation>
    <scope>NUCLEOTIDE SEQUENCE [LARGE SCALE GENOMIC DNA]</scope>
    <source>
        <strain evidence="1 2">NEG-M</strain>
    </source>
</reference>
<dbReference type="AlphaFoldDB" id="D2W3E5"/>
<dbReference type="Proteomes" id="UP000006671">
    <property type="component" value="Unassembled WGS sequence"/>
</dbReference>
<proteinExistence type="predicted"/>
<gene>
    <name evidence="1" type="ORF">NAEGRDRAFT_75917</name>
</gene>